<dbReference type="PANTHER" id="PTHR30435">
    <property type="entry name" value="FLAGELLAR PROTEIN"/>
    <property type="match status" value="1"/>
</dbReference>
<evidence type="ECO:0000256" key="3">
    <source>
        <dbReference type="ARBA" id="ARBA00017941"/>
    </source>
</evidence>
<keyword evidence="9" id="KW-0966">Cell projection</keyword>
<dbReference type="AlphaFoldDB" id="A0A810Q8X5"/>
<evidence type="ECO:0000256" key="5">
    <source>
        <dbReference type="ARBA" id="ARBA00025933"/>
    </source>
</evidence>
<comment type="similarity">
    <text evidence="2">Belongs to the flagella basal body rod proteins family.</text>
</comment>
<evidence type="ECO:0000313" key="10">
    <source>
        <dbReference type="Proteomes" id="UP000679848"/>
    </source>
</evidence>
<feature type="domain" description="Flagellar basal body rod protein N-terminal" evidence="7">
    <location>
        <begin position="7"/>
        <end position="34"/>
    </location>
</feature>
<comment type="subcellular location">
    <subcellularLocation>
        <location evidence="1 6">Bacterial flagellum basal body</location>
    </subcellularLocation>
</comment>
<proteinExistence type="inferred from homology"/>
<dbReference type="InterPro" id="IPR010930">
    <property type="entry name" value="Flg_bb/hook_C_dom"/>
</dbReference>
<accession>A0A810Q8X5</accession>
<dbReference type="Pfam" id="PF06429">
    <property type="entry name" value="Flg_bbr_C"/>
    <property type="match status" value="1"/>
</dbReference>
<evidence type="ECO:0000256" key="4">
    <source>
        <dbReference type="ARBA" id="ARBA00023143"/>
    </source>
</evidence>
<dbReference type="InterPro" id="IPR001444">
    <property type="entry name" value="Flag_bb_rod_N"/>
</dbReference>
<dbReference type="InterPro" id="IPR006299">
    <property type="entry name" value="FlgC"/>
</dbReference>
<protein>
    <recommendedName>
        <fullName evidence="3 6">Flagellar basal-body rod protein FlgC</fullName>
    </recommendedName>
</protein>
<dbReference type="KEGG" id="pfaa:MM59RIKEN_20270"/>
<keyword evidence="4 6" id="KW-0975">Bacterial flagellum</keyword>
<keyword evidence="9" id="KW-0282">Flagellum</keyword>
<evidence type="ECO:0000259" key="8">
    <source>
        <dbReference type="Pfam" id="PF06429"/>
    </source>
</evidence>
<evidence type="ECO:0000256" key="2">
    <source>
        <dbReference type="ARBA" id="ARBA00009677"/>
    </source>
</evidence>
<evidence type="ECO:0000313" key="9">
    <source>
        <dbReference type="EMBL" id="BCK84708.1"/>
    </source>
</evidence>
<evidence type="ECO:0000259" key="7">
    <source>
        <dbReference type="Pfam" id="PF00460"/>
    </source>
</evidence>
<sequence>MAFLSSMNIVASGMTAQQLRLDVVAENVTNSTTTRTEAGGPYRRKMVVFQSVAGRDDFRAAMARAAEGLTPNAGAPTAGGVRVTQIVEDPSPMKLVYDPTHPDANEDGYVEMPNVDMVKEMTDAMAATQAYSANVTAFNTLKSVVAKGLEIGR</sequence>
<organism evidence="9 10">
    <name type="scientific">Pusillibacter faecalis</name>
    <dbReference type="NCBI Taxonomy" id="2714358"/>
    <lineage>
        <taxon>Bacteria</taxon>
        <taxon>Bacillati</taxon>
        <taxon>Bacillota</taxon>
        <taxon>Clostridia</taxon>
        <taxon>Eubacteriales</taxon>
        <taxon>Oscillospiraceae</taxon>
        <taxon>Pusillibacter</taxon>
    </lineage>
</organism>
<dbReference type="PANTHER" id="PTHR30435:SF2">
    <property type="entry name" value="FLAGELLAR BASAL-BODY ROD PROTEIN FLGC"/>
    <property type="match status" value="1"/>
</dbReference>
<feature type="domain" description="Flagellar basal-body/hook protein C-terminal" evidence="8">
    <location>
        <begin position="107"/>
        <end position="144"/>
    </location>
</feature>
<evidence type="ECO:0000256" key="1">
    <source>
        <dbReference type="ARBA" id="ARBA00004117"/>
    </source>
</evidence>
<dbReference type="Proteomes" id="UP000679848">
    <property type="component" value="Chromosome"/>
</dbReference>
<dbReference type="GO" id="GO:0030694">
    <property type="term" value="C:bacterial-type flagellum basal body, rod"/>
    <property type="evidence" value="ECO:0007669"/>
    <property type="project" value="UniProtKB-UniRule"/>
</dbReference>
<keyword evidence="10" id="KW-1185">Reference proteome</keyword>
<dbReference type="EMBL" id="AP023420">
    <property type="protein sequence ID" value="BCK84708.1"/>
    <property type="molecule type" value="Genomic_DNA"/>
</dbReference>
<dbReference type="RefSeq" id="WP_187029431.1">
    <property type="nucleotide sequence ID" value="NZ_AP023420.1"/>
</dbReference>
<dbReference type="NCBIfam" id="TIGR01395">
    <property type="entry name" value="FlgC"/>
    <property type="match status" value="1"/>
</dbReference>
<keyword evidence="9" id="KW-0969">Cilium</keyword>
<dbReference type="Pfam" id="PF00460">
    <property type="entry name" value="Flg_bb_rod"/>
    <property type="match status" value="1"/>
</dbReference>
<gene>
    <name evidence="9" type="ORF">MM59RIKEN_20270</name>
</gene>
<comment type="subunit">
    <text evidence="5 6">The basal body constitutes a major portion of the flagellar organelle and consists of four rings (L,P,S, and M) mounted on a central rod. The rod consists of about 26 subunits of FlgG in the distal portion, and FlgB, FlgC and FlgF are thought to build up the proximal portion of the rod with about 6 subunits each.</text>
</comment>
<reference evidence="9" key="1">
    <citation type="submission" date="2020-09" db="EMBL/GenBank/DDBJ databases">
        <title>New species isolated from human feces.</title>
        <authorList>
            <person name="Kitahara M."/>
            <person name="Shigeno Y."/>
            <person name="Shime M."/>
            <person name="Matsumoto Y."/>
            <person name="Nakamura S."/>
            <person name="Motooka D."/>
            <person name="Fukuoka S."/>
            <person name="Nishikawa H."/>
            <person name="Benno Y."/>
        </authorList>
    </citation>
    <scope>NUCLEOTIDE SEQUENCE</scope>
    <source>
        <strain evidence="9">MM59</strain>
    </source>
</reference>
<evidence type="ECO:0000256" key="6">
    <source>
        <dbReference type="RuleBase" id="RU362062"/>
    </source>
</evidence>
<name>A0A810Q8X5_9FIRM</name>
<dbReference type="GO" id="GO:0071978">
    <property type="term" value="P:bacterial-type flagellum-dependent swarming motility"/>
    <property type="evidence" value="ECO:0007669"/>
    <property type="project" value="TreeGrafter"/>
</dbReference>